<feature type="transmembrane region" description="Helical" evidence="2">
    <location>
        <begin position="130"/>
        <end position="152"/>
    </location>
</feature>
<organism evidence="4 5">
    <name type="scientific">Micromonospora pattaloongensis</name>
    <dbReference type="NCBI Taxonomy" id="405436"/>
    <lineage>
        <taxon>Bacteria</taxon>
        <taxon>Bacillati</taxon>
        <taxon>Actinomycetota</taxon>
        <taxon>Actinomycetes</taxon>
        <taxon>Micromonosporales</taxon>
        <taxon>Micromonosporaceae</taxon>
        <taxon>Micromonospora</taxon>
    </lineage>
</organism>
<dbReference type="PANTHER" id="PTHR40763:SF4">
    <property type="entry name" value="DUF1707 DOMAIN-CONTAINING PROTEIN"/>
    <property type="match status" value="1"/>
</dbReference>
<evidence type="ECO:0000256" key="2">
    <source>
        <dbReference type="SAM" id="Phobius"/>
    </source>
</evidence>
<proteinExistence type="predicted"/>
<feature type="transmembrane region" description="Helical" evidence="2">
    <location>
        <begin position="102"/>
        <end position="124"/>
    </location>
</feature>
<evidence type="ECO:0000259" key="3">
    <source>
        <dbReference type="Pfam" id="PF08044"/>
    </source>
</evidence>
<feature type="compositionally biased region" description="Basic residues" evidence="1">
    <location>
        <begin position="159"/>
        <end position="171"/>
    </location>
</feature>
<keyword evidence="2" id="KW-0812">Transmembrane</keyword>
<reference evidence="5" key="1">
    <citation type="submission" date="2016-10" db="EMBL/GenBank/DDBJ databases">
        <authorList>
            <person name="Varghese N."/>
            <person name="Submissions S."/>
        </authorList>
    </citation>
    <scope>NUCLEOTIDE SEQUENCE [LARGE SCALE GENOMIC DNA]</scope>
    <source>
        <strain evidence="5">DSM 45245</strain>
    </source>
</reference>
<feature type="region of interest" description="Disordered" evidence="1">
    <location>
        <begin position="156"/>
        <end position="183"/>
    </location>
</feature>
<evidence type="ECO:0000313" key="4">
    <source>
        <dbReference type="EMBL" id="SDY76998.1"/>
    </source>
</evidence>
<dbReference type="PANTHER" id="PTHR40763">
    <property type="entry name" value="MEMBRANE PROTEIN-RELATED"/>
    <property type="match status" value="1"/>
</dbReference>
<protein>
    <recommendedName>
        <fullName evidence="3">DUF1707 domain-containing protein</fullName>
    </recommendedName>
</protein>
<dbReference type="STRING" id="405436.SAMN05444365_103413"/>
<dbReference type="Pfam" id="PF08044">
    <property type="entry name" value="DUF1707"/>
    <property type="match status" value="1"/>
</dbReference>
<dbReference type="AlphaFoldDB" id="A0A1H3MKP7"/>
<name>A0A1H3MKP7_9ACTN</name>
<dbReference type="InterPro" id="IPR012551">
    <property type="entry name" value="DUF1707_SHOCT-like"/>
</dbReference>
<keyword evidence="5" id="KW-1185">Reference proteome</keyword>
<feature type="domain" description="DUF1707" evidence="3">
    <location>
        <begin position="11"/>
        <end position="63"/>
    </location>
</feature>
<dbReference type="Proteomes" id="UP000242415">
    <property type="component" value="Unassembled WGS sequence"/>
</dbReference>
<dbReference type="EMBL" id="FNPH01000003">
    <property type="protein sequence ID" value="SDY76998.1"/>
    <property type="molecule type" value="Genomic_DNA"/>
</dbReference>
<gene>
    <name evidence="4" type="ORF">SAMN05444365_103413</name>
</gene>
<evidence type="ECO:0000313" key="5">
    <source>
        <dbReference type="Proteomes" id="UP000242415"/>
    </source>
</evidence>
<evidence type="ECO:0000256" key="1">
    <source>
        <dbReference type="SAM" id="MobiDB-lite"/>
    </source>
</evidence>
<keyword evidence="2" id="KW-0472">Membrane</keyword>
<sequence length="183" mass="20008">MLWSMTGRDEMRAADADREAVAERLRTALSEGRLDLHEFDDRLQRAYAARTYGDLEGLLADLPGAIPAQRAPLSPAGFEPHLIPGPDGRYPQATRRWLGEVWGAYVGVVGLTTGIWGAICVMSQELLYFWPGWVAGPWGVAMVFVTIAGLASGEPQKAAAKRGRKQAKRERCRADRPGSDDGD</sequence>
<keyword evidence="2" id="KW-1133">Transmembrane helix</keyword>
<feature type="compositionally biased region" description="Basic and acidic residues" evidence="1">
    <location>
        <begin position="172"/>
        <end position="183"/>
    </location>
</feature>
<accession>A0A1H3MKP7</accession>